<keyword evidence="1" id="KW-0677">Repeat</keyword>
<dbReference type="SUPFAM" id="SSF52540">
    <property type="entry name" value="P-loop containing nucleoside triphosphate hydrolases"/>
    <property type="match status" value="2"/>
</dbReference>
<dbReference type="Gene3D" id="1.10.287.380">
    <property type="entry name" value="Valyl-tRNA synthetase, C-terminal domain"/>
    <property type="match status" value="1"/>
</dbReference>
<dbReference type="Pfam" id="PF16326">
    <property type="entry name" value="ABC_tran_CTD"/>
    <property type="match status" value="1"/>
</dbReference>
<feature type="coiled-coil region" evidence="4">
    <location>
        <begin position="110"/>
        <end position="137"/>
    </location>
</feature>
<dbReference type="OrthoDB" id="9760950at2"/>
<comment type="caution">
    <text evidence="6">The sequence shown here is derived from an EMBL/GenBank/DDBJ whole genome shotgun (WGS) entry which is preliminary data.</text>
</comment>
<dbReference type="RefSeq" id="WP_133443573.1">
    <property type="nucleotide sequence ID" value="NZ_SCWB01000006.1"/>
</dbReference>
<dbReference type="PANTHER" id="PTHR42855">
    <property type="entry name" value="ABC TRANSPORTER ATP-BINDING SUBUNIT"/>
    <property type="match status" value="1"/>
</dbReference>
<name>A0A4V3BF03_9STAP</name>
<dbReference type="InterPro" id="IPR027417">
    <property type="entry name" value="P-loop_NTPase"/>
</dbReference>
<dbReference type="SMART" id="SM00382">
    <property type="entry name" value="AAA"/>
    <property type="match status" value="2"/>
</dbReference>
<dbReference type="EMBL" id="SCWB01000006">
    <property type="protein sequence ID" value="TDM12150.1"/>
    <property type="molecule type" value="Genomic_DNA"/>
</dbReference>
<evidence type="ECO:0000313" key="6">
    <source>
        <dbReference type="EMBL" id="TDM12150.1"/>
    </source>
</evidence>
<reference evidence="6 7" key="1">
    <citation type="submission" date="2019-01" db="EMBL/GenBank/DDBJ databases">
        <title>Draft genome sequences of the type strains of six Macrococcus species.</title>
        <authorList>
            <person name="Mazhar S."/>
            <person name="Altermann E."/>
            <person name="Hill C."/>
            <person name="Mcauliffe O."/>
        </authorList>
    </citation>
    <scope>NUCLEOTIDE SEQUENCE [LARGE SCALE GENOMIC DNA]</scope>
    <source>
        <strain evidence="6 7">CCM4815</strain>
    </source>
</reference>
<keyword evidence="2" id="KW-0547">Nucleotide-binding</keyword>
<dbReference type="Proteomes" id="UP000294802">
    <property type="component" value="Unassembled WGS sequence"/>
</dbReference>
<dbReference type="GO" id="GO:0016887">
    <property type="term" value="F:ATP hydrolysis activity"/>
    <property type="evidence" value="ECO:0007669"/>
    <property type="project" value="InterPro"/>
</dbReference>
<dbReference type="Pfam" id="PF12848">
    <property type="entry name" value="ABC_tran_Xtn"/>
    <property type="match status" value="1"/>
</dbReference>
<evidence type="ECO:0000259" key="5">
    <source>
        <dbReference type="PROSITE" id="PS50893"/>
    </source>
</evidence>
<evidence type="ECO:0000256" key="1">
    <source>
        <dbReference type="ARBA" id="ARBA00022737"/>
    </source>
</evidence>
<gene>
    <name evidence="6" type="ORF">ERX29_04865</name>
</gene>
<dbReference type="InterPro" id="IPR032524">
    <property type="entry name" value="ABC_tran_C"/>
</dbReference>
<sequence length="640" mass="72699">MILLQASQLSKSFSGDTLFADVKFEIKTHDRVAIVGRNGAGKTTLMKILAGVESYENGHLMLAKNIRIGYLTQQMTLNAEGTVYEAMMKPFQHLVDMERKLAGIANYLGNNSSQADSDEYKNKLTEYEKLQAAFEAQDGYTFEHKIKTVLTGLNFKEEDFNQKIDYFSGGQKTRLALAEMLLQQPDLLLLDEPTNHLDMETTAWLENYLLTYKGAIIVISHDRYFLDKVVGAVYDVALGRVTKYVGNYSKFIAERDAFYDKMTAEYERQQAEIERLETFVQKNITRASTSGMAKSRRKILEKMVRIEAPKLDDHSVNLNFNIERESGNDVLSAADLEVGYTMPITAPVSFDVKKQDAIAVIGPNGIGKTTLIKTIAKRLPALSGEVKYGANVSIGYYDQKQAEFSSSNTVLEELWQYYPTMPEKDVRAVLGRFLFVQDDVKKAINDLSGGEKARLQLAKLSLENNNVLILDEPTNHLDIDAKEILEEALIHYPGTVLFVSHDRYFINRIATKVLNITAEGSALFLGDYTYFTEKEEERAAHEAYDQQEQLPITRTTSYEDNKQARKERRKMERALQQLEEDVAAKEELISEIEQTLTLPDVFNDSQKSYELHQQLVTAQAQLEELMEQWAELEANLEETD</sequence>
<feature type="domain" description="ABC transporter" evidence="5">
    <location>
        <begin position="4"/>
        <end position="264"/>
    </location>
</feature>
<dbReference type="Pfam" id="PF00005">
    <property type="entry name" value="ABC_tran"/>
    <property type="match status" value="2"/>
</dbReference>
<dbReference type="InterPro" id="IPR032781">
    <property type="entry name" value="ABC_tran_Xtn"/>
</dbReference>
<organism evidence="6 7">
    <name type="scientific">Macrococcus lamae</name>
    <dbReference type="NCBI Taxonomy" id="198484"/>
    <lineage>
        <taxon>Bacteria</taxon>
        <taxon>Bacillati</taxon>
        <taxon>Bacillota</taxon>
        <taxon>Bacilli</taxon>
        <taxon>Bacillales</taxon>
        <taxon>Staphylococcaceae</taxon>
        <taxon>Macrococcus</taxon>
    </lineage>
</organism>
<evidence type="ECO:0000256" key="2">
    <source>
        <dbReference type="ARBA" id="ARBA00022741"/>
    </source>
</evidence>
<proteinExistence type="predicted"/>
<dbReference type="FunFam" id="3.40.50.300:FF:000309">
    <property type="entry name" value="ABC transporter ATP-binding protein"/>
    <property type="match status" value="1"/>
</dbReference>
<dbReference type="Gene3D" id="3.40.50.300">
    <property type="entry name" value="P-loop containing nucleotide triphosphate hydrolases"/>
    <property type="match status" value="2"/>
</dbReference>
<keyword evidence="3 6" id="KW-0067">ATP-binding</keyword>
<dbReference type="PANTHER" id="PTHR42855:SF2">
    <property type="entry name" value="DRUG RESISTANCE ABC TRANSPORTER,ATP-BINDING PROTEIN"/>
    <property type="match status" value="1"/>
</dbReference>
<dbReference type="PROSITE" id="PS50893">
    <property type="entry name" value="ABC_TRANSPORTER_2"/>
    <property type="match status" value="2"/>
</dbReference>
<keyword evidence="7" id="KW-1185">Reference proteome</keyword>
<evidence type="ECO:0000256" key="3">
    <source>
        <dbReference type="ARBA" id="ARBA00022840"/>
    </source>
</evidence>
<dbReference type="FunFam" id="3.40.50.300:FF:000011">
    <property type="entry name" value="Putative ABC transporter ATP-binding component"/>
    <property type="match status" value="1"/>
</dbReference>
<evidence type="ECO:0000256" key="4">
    <source>
        <dbReference type="SAM" id="Coils"/>
    </source>
</evidence>
<dbReference type="GO" id="GO:0005524">
    <property type="term" value="F:ATP binding"/>
    <property type="evidence" value="ECO:0007669"/>
    <property type="project" value="UniProtKB-KW"/>
</dbReference>
<protein>
    <submittedName>
        <fullName evidence="6">ABC transporter ATP-binding protein</fullName>
    </submittedName>
</protein>
<accession>A0A4V3BF03</accession>
<dbReference type="InterPro" id="IPR051309">
    <property type="entry name" value="ABCF_ATPase"/>
</dbReference>
<feature type="domain" description="ABC transporter" evidence="5">
    <location>
        <begin position="325"/>
        <end position="543"/>
    </location>
</feature>
<evidence type="ECO:0000313" key="7">
    <source>
        <dbReference type="Proteomes" id="UP000294802"/>
    </source>
</evidence>
<dbReference type="AlphaFoldDB" id="A0A4V3BF03"/>
<dbReference type="InterPro" id="IPR003593">
    <property type="entry name" value="AAA+_ATPase"/>
</dbReference>
<keyword evidence="4" id="KW-0175">Coiled coil</keyword>
<dbReference type="CDD" id="cd03221">
    <property type="entry name" value="ABCF_EF-3"/>
    <property type="match status" value="2"/>
</dbReference>
<dbReference type="PROSITE" id="PS00211">
    <property type="entry name" value="ABC_TRANSPORTER_1"/>
    <property type="match status" value="2"/>
</dbReference>
<dbReference type="InterPro" id="IPR037118">
    <property type="entry name" value="Val-tRNA_synth_C_sf"/>
</dbReference>
<dbReference type="InterPro" id="IPR017871">
    <property type="entry name" value="ABC_transporter-like_CS"/>
</dbReference>
<dbReference type="InterPro" id="IPR003439">
    <property type="entry name" value="ABC_transporter-like_ATP-bd"/>
</dbReference>
<dbReference type="GO" id="GO:0003677">
    <property type="term" value="F:DNA binding"/>
    <property type="evidence" value="ECO:0007669"/>
    <property type="project" value="InterPro"/>
</dbReference>
<feature type="coiled-coil region" evidence="4">
    <location>
        <begin position="561"/>
        <end position="639"/>
    </location>
</feature>